<dbReference type="GO" id="GO:0005886">
    <property type="term" value="C:plasma membrane"/>
    <property type="evidence" value="ECO:0007669"/>
    <property type="project" value="InterPro"/>
</dbReference>
<evidence type="ECO:0000313" key="2">
    <source>
        <dbReference type="Proteomes" id="UP000298416"/>
    </source>
</evidence>
<accession>A0A8X8WRS5</accession>
<dbReference type="AlphaFoldDB" id="A0A8X8WRS5"/>
<dbReference type="EMBL" id="PNBA02000015">
    <property type="protein sequence ID" value="KAG6399365.1"/>
    <property type="molecule type" value="Genomic_DNA"/>
</dbReference>
<dbReference type="InterPro" id="IPR039619">
    <property type="entry name" value="MAKR2/5"/>
</dbReference>
<keyword evidence="2" id="KW-1185">Reference proteome</keyword>
<organism evidence="1">
    <name type="scientific">Salvia splendens</name>
    <name type="common">Scarlet sage</name>
    <dbReference type="NCBI Taxonomy" id="180675"/>
    <lineage>
        <taxon>Eukaryota</taxon>
        <taxon>Viridiplantae</taxon>
        <taxon>Streptophyta</taxon>
        <taxon>Embryophyta</taxon>
        <taxon>Tracheophyta</taxon>
        <taxon>Spermatophyta</taxon>
        <taxon>Magnoliopsida</taxon>
        <taxon>eudicotyledons</taxon>
        <taxon>Gunneridae</taxon>
        <taxon>Pentapetalae</taxon>
        <taxon>asterids</taxon>
        <taxon>lamiids</taxon>
        <taxon>Lamiales</taxon>
        <taxon>Lamiaceae</taxon>
        <taxon>Nepetoideae</taxon>
        <taxon>Mentheae</taxon>
        <taxon>Salviinae</taxon>
        <taxon>Salvia</taxon>
        <taxon>Salvia subgen. Calosphace</taxon>
        <taxon>core Calosphace</taxon>
    </lineage>
</organism>
<comment type="caution">
    <text evidence="1">The sequence shown here is derived from an EMBL/GenBank/DDBJ whole genome shotgun (WGS) entry which is preliminary data.</text>
</comment>
<reference evidence="1" key="2">
    <citation type="submission" date="2020-08" db="EMBL/GenBank/DDBJ databases">
        <title>Plant Genome Project.</title>
        <authorList>
            <person name="Zhang R.-G."/>
        </authorList>
    </citation>
    <scope>NUCLEOTIDE SEQUENCE</scope>
    <source>
        <strain evidence="1">Huo1</strain>
        <tissue evidence="1">Leaf</tissue>
    </source>
</reference>
<dbReference type="Proteomes" id="UP000298416">
    <property type="component" value="Unassembled WGS sequence"/>
</dbReference>
<gene>
    <name evidence="1" type="ORF">SASPL_140844</name>
</gene>
<proteinExistence type="predicted"/>
<dbReference type="PANTHER" id="PTHR33929">
    <property type="entry name" value="MEMBRANE-ASSOCIATED KINASE REGULATOR 2-RELATED"/>
    <property type="match status" value="1"/>
</dbReference>
<reference evidence="1" key="1">
    <citation type="submission" date="2018-01" db="EMBL/GenBank/DDBJ databases">
        <authorList>
            <person name="Mao J.F."/>
        </authorList>
    </citation>
    <scope>NUCLEOTIDE SEQUENCE</scope>
    <source>
        <strain evidence="1">Huo1</strain>
        <tissue evidence="1">Leaf</tissue>
    </source>
</reference>
<evidence type="ECO:0008006" key="3">
    <source>
        <dbReference type="Google" id="ProtNLM"/>
    </source>
</evidence>
<protein>
    <recommendedName>
        <fullName evidence="3">Membrane-associated kinase regulator 2</fullName>
    </recommendedName>
</protein>
<evidence type="ECO:0000313" key="1">
    <source>
        <dbReference type="EMBL" id="KAG6399365.1"/>
    </source>
</evidence>
<dbReference type="PANTHER" id="PTHR33929:SF1">
    <property type="entry name" value="MEMBRANE-ASSOCIATED KINASE REGULATOR 2-RELATED"/>
    <property type="match status" value="1"/>
</dbReference>
<name>A0A8X8WRS5_SALSN</name>
<sequence length="285" mass="31421">MLNYWRTTGAANGGNSTLTSRPTTPLFLPFSDFGFDGPFFDLEFTLSNHINAHASPNSGDSSEYEEDMREIELNLDAINQNLKPPSTTESNNSEENPKFPLSFVKTAGKFGVLFRKPNFSNEGVEKIEKPKNELLRVKFQVDEVKGPLISLFARDCSISEDPDTNSDSEKLGKEILHKYLNILKPLYVRVEKMRFSGQLRGRDCGSAASPPPEMAKSGFRSNSNLQAGIKVVRKHLVKSRSTSAGAAAVVSPPGNRRDDSLLEVQDGIQGAILHCKRSFHSNSGN</sequence>